<dbReference type="Gene3D" id="3.30.300.30">
    <property type="match status" value="1"/>
</dbReference>
<dbReference type="InterPro" id="IPR000873">
    <property type="entry name" value="AMP-dep_synth/lig_dom"/>
</dbReference>
<dbReference type="RefSeq" id="WP_322938330.1">
    <property type="nucleotide sequence ID" value="NZ_CP141059.1"/>
</dbReference>
<accession>A0ABZ0ZVA8</accession>
<keyword evidence="6" id="KW-1185">Reference proteome</keyword>
<evidence type="ECO:0000256" key="2">
    <source>
        <dbReference type="ARBA" id="ARBA00022598"/>
    </source>
</evidence>
<dbReference type="Pfam" id="PF13193">
    <property type="entry name" value="AMP-binding_C"/>
    <property type="match status" value="1"/>
</dbReference>
<dbReference type="InterPro" id="IPR025110">
    <property type="entry name" value="AMP-bd_C"/>
</dbReference>
<evidence type="ECO:0000313" key="6">
    <source>
        <dbReference type="Proteomes" id="UP001327225"/>
    </source>
</evidence>
<organism evidence="5 6">
    <name type="scientific">Nocardioides bizhenqiangii</name>
    <dbReference type="NCBI Taxonomy" id="3095076"/>
    <lineage>
        <taxon>Bacteria</taxon>
        <taxon>Bacillati</taxon>
        <taxon>Actinomycetota</taxon>
        <taxon>Actinomycetes</taxon>
        <taxon>Propionibacteriales</taxon>
        <taxon>Nocardioidaceae</taxon>
        <taxon>Nocardioides</taxon>
    </lineage>
</organism>
<evidence type="ECO:0000259" key="3">
    <source>
        <dbReference type="Pfam" id="PF00501"/>
    </source>
</evidence>
<evidence type="ECO:0000259" key="4">
    <source>
        <dbReference type="Pfam" id="PF13193"/>
    </source>
</evidence>
<dbReference type="EMBL" id="CP141059">
    <property type="protein sequence ID" value="WQQ28173.1"/>
    <property type="molecule type" value="Genomic_DNA"/>
</dbReference>
<dbReference type="InterPro" id="IPR042099">
    <property type="entry name" value="ANL_N_sf"/>
</dbReference>
<dbReference type="SUPFAM" id="SSF56801">
    <property type="entry name" value="Acetyl-CoA synthetase-like"/>
    <property type="match status" value="1"/>
</dbReference>
<dbReference type="Pfam" id="PF00501">
    <property type="entry name" value="AMP-binding"/>
    <property type="match status" value="1"/>
</dbReference>
<feature type="domain" description="AMP-dependent synthetase/ligase" evidence="3">
    <location>
        <begin position="43"/>
        <end position="402"/>
    </location>
</feature>
<protein>
    <submittedName>
        <fullName evidence="5">AMP-binding protein</fullName>
    </submittedName>
</protein>
<dbReference type="InterPro" id="IPR045851">
    <property type="entry name" value="AMP-bd_C_sf"/>
</dbReference>
<dbReference type="InterPro" id="IPR020845">
    <property type="entry name" value="AMP-binding_CS"/>
</dbReference>
<dbReference type="PANTHER" id="PTHR24096:SF149">
    <property type="entry name" value="AMP-BINDING DOMAIN-CONTAINING PROTEIN-RELATED"/>
    <property type="match status" value="1"/>
</dbReference>
<comment type="similarity">
    <text evidence="1">Belongs to the ATP-dependent AMP-binding enzyme family.</text>
</comment>
<evidence type="ECO:0000256" key="1">
    <source>
        <dbReference type="ARBA" id="ARBA00006432"/>
    </source>
</evidence>
<dbReference type="Proteomes" id="UP001327225">
    <property type="component" value="Chromosome"/>
</dbReference>
<sequence length="543" mass="57259">MDEAPLAREDTAVPFQSPFADVEIPDVSVYDYLFAGLTDDDLGRVAVFDSATGTDTTYGDLRARIDAFAGALAARGISPGDVVALHCPNTAAFIIAFHGILRAGATATTVNSLYTPSEIANQLRDSGAVRYVTVSVLLPAALAGCADAGLGPDQVIVLDGAEGHESMMDLLSEGAAAPEVSIDPATHLAVLPYSSGTTGKAKGVMLTHRNLVANVEQTTSAIQERPDDVVLAVLPFFHIYGMNVIMSLTLKVRAKLVTMPRFDLDAFLRLIHEQRISFLYIAPPMAVALAKHPAVDNIDTSSVRAVLSGAAPLDESLGEAVKKRLGCGMQQGYGMTELSPVSHALPLDREDISIGSVGLAVANVGFKVMDPGTGDEIEAVPGGRTAPGELWVKGPGVMVGYLGNDDATRETIDDDGYLHTGDIVEVGPHGEVYVVDRLKELIKYKGYQVPPAELEAVLLTHPAIADAAVVPHPDEEAGEVPHAFVVVQEGQSLTADEVIEYVGGKVAPHKKVRLVDFIPVIPKSASGKILRKDLKGKTAADLA</sequence>
<feature type="domain" description="AMP-binding enzyme C-terminal" evidence="4">
    <location>
        <begin position="453"/>
        <end position="528"/>
    </location>
</feature>
<dbReference type="Gene3D" id="3.40.50.12780">
    <property type="entry name" value="N-terminal domain of ligase-like"/>
    <property type="match status" value="1"/>
</dbReference>
<keyword evidence="2" id="KW-0436">Ligase</keyword>
<evidence type="ECO:0000313" key="5">
    <source>
        <dbReference type="EMBL" id="WQQ28173.1"/>
    </source>
</evidence>
<gene>
    <name evidence="5" type="ORF">SHK19_08055</name>
</gene>
<name>A0ABZ0ZVA8_9ACTN</name>
<proteinExistence type="inferred from homology"/>
<dbReference type="PANTHER" id="PTHR24096">
    <property type="entry name" value="LONG-CHAIN-FATTY-ACID--COA LIGASE"/>
    <property type="match status" value="1"/>
</dbReference>
<dbReference type="PROSITE" id="PS00455">
    <property type="entry name" value="AMP_BINDING"/>
    <property type="match status" value="1"/>
</dbReference>
<reference evidence="6" key="1">
    <citation type="submission" date="2023-12" db="EMBL/GenBank/DDBJ databases">
        <title>Novel species in genus Nocardioides.</title>
        <authorList>
            <person name="Zhou H."/>
        </authorList>
    </citation>
    <scope>NUCLEOTIDE SEQUENCE [LARGE SCALE GENOMIC DNA]</scope>
    <source>
        <strain evidence="6">HM61</strain>
    </source>
</reference>